<dbReference type="PANTHER" id="PTHR43191">
    <property type="entry name" value="RRNA METHYLTRANSFERASE 3"/>
    <property type="match status" value="1"/>
</dbReference>
<evidence type="ECO:0000313" key="6">
    <source>
        <dbReference type="EMBL" id="KFJ04381.1"/>
    </source>
</evidence>
<keyword evidence="3 6" id="KW-0808">Transferase</keyword>
<gene>
    <name evidence="6" type="ORF">THER5_1752</name>
</gene>
<proteinExistence type="inferred from homology"/>
<comment type="similarity">
    <text evidence="1">Belongs to the class IV-like SAM-binding methyltransferase superfamily. RNA methyltransferase TrmH family.</text>
</comment>
<dbReference type="SUPFAM" id="SSF75217">
    <property type="entry name" value="alpha/beta knot"/>
    <property type="match status" value="1"/>
</dbReference>
<dbReference type="GO" id="GO:0032259">
    <property type="term" value="P:methylation"/>
    <property type="evidence" value="ECO:0007669"/>
    <property type="project" value="UniProtKB-KW"/>
</dbReference>
<dbReference type="EMBL" id="JGZT01000002">
    <property type="protein sequence ID" value="KFJ04381.1"/>
    <property type="molecule type" value="Genomic_DNA"/>
</dbReference>
<dbReference type="Pfam" id="PF22435">
    <property type="entry name" value="MRM3-like_sub_bind"/>
    <property type="match status" value="1"/>
</dbReference>
<evidence type="ECO:0000256" key="2">
    <source>
        <dbReference type="ARBA" id="ARBA00022603"/>
    </source>
</evidence>
<sequence length="302" mass="32740">MPLNNEILSNPHADRVRKIAGLESKSQRERSGRFLIEGPQSVREAIRWRPDAVTDLYVQMSGDGPQPANQTIAEIYREALDNPRAGQQGGLYIHGATAQVMRQISGDCQGIAAVGLTERMQDDPDDFDWSDHPMFAAFWQVRDPGNAGTVIRAADAAGCDAVIFVDDSVDRFNPKVVRATAGSLFHVPVLTMTTQDFLGWCAGEHSALVAADVHGTPDRAPEQLPGLLGERGHMLEHELQDSSRPLTVLFGNEARGLPAHLVEQADRVVAIPIYGKAESLNLATSAAVMLMSLAMSSHIGKM</sequence>
<dbReference type="InterPro" id="IPR051259">
    <property type="entry name" value="rRNA_Methyltransferase"/>
</dbReference>
<organism evidence="6 7">
    <name type="scientific">Bifidobacterium thermacidophilum subsp. thermacidophilum</name>
    <dbReference type="NCBI Taxonomy" id="79262"/>
    <lineage>
        <taxon>Bacteria</taxon>
        <taxon>Bacillati</taxon>
        <taxon>Actinomycetota</taxon>
        <taxon>Actinomycetes</taxon>
        <taxon>Bifidobacteriales</taxon>
        <taxon>Bifidobacteriaceae</taxon>
        <taxon>Bifidobacterium</taxon>
    </lineage>
</organism>
<dbReference type="SUPFAM" id="SSF55315">
    <property type="entry name" value="L30e-like"/>
    <property type="match status" value="1"/>
</dbReference>
<dbReference type="InterPro" id="IPR001537">
    <property type="entry name" value="SpoU_MeTrfase"/>
</dbReference>
<name>A0A087E9D0_9BIFI</name>
<dbReference type="InterPro" id="IPR029064">
    <property type="entry name" value="Ribosomal_eL30-like_sf"/>
</dbReference>
<dbReference type="InterPro" id="IPR053888">
    <property type="entry name" value="MRM3-like_sub_bind"/>
</dbReference>
<dbReference type="AlphaFoldDB" id="A0A087E9D0"/>
<dbReference type="Proteomes" id="UP000029003">
    <property type="component" value="Unassembled WGS sequence"/>
</dbReference>
<protein>
    <submittedName>
        <fullName evidence="6">rRNA methyltransferase</fullName>
    </submittedName>
</protein>
<evidence type="ECO:0000313" key="7">
    <source>
        <dbReference type="Proteomes" id="UP000029003"/>
    </source>
</evidence>
<accession>A0A087E9D0</accession>
<evidence type="ECO:0000256" key="3">
    <source>
        <dbReference type="ARBA" id="ARBA00022679"/>
    </source>
</evidence>
<dbReference type="Gene3D" id="3.30.1330.30">
    <property type="match status" value="1"/>
</dbReference>
<reference evidence="6 7" key="1">
    <citation type="submission" date="2014-03" db="EMBL/GenBank/DDBJ databases">
        <title>Genomics of Bifidobacteria.</title>
        <authorList>
            <person name="Ventura M."/>
            <person name="Milani C."/>
            <person name="Lugli G.A."/>
        </authorList>
    </citation>
    <scope>NUCLEOTIDE SEQUENCE [LARGE SCALE GENOMIC DNA]</scope>
    <source>
        <strain evidence="6 7">LMG 21395</strain>
    </source>
</reference>
<dbReference type="GO" id="GO:0008173">
    <property type="term" value="F:RNA methyltransferase activity"/>
    <property type="evidence" value="ECO:0007669"/>
    <property type="project" value="InterPro"/>
</dbReference>
<dbReference type="CDD" id="cd18095">
    <property type="entry name" value="SpoU-like_rRNA-MTase"/>
    <property type="match status" value="1"/>
</dbReference>
<dbReference type="Pfam" id="PF00588">
    <property type="entry name" value="SpoU_methylase"/>
    <property type="match status" value="1"/>
</dbReference>
<dbReference type="InterPro" id="IPR029028">
    <property type="entry name" value="Alpha/beta_knot_MTases"/>
</dbReference>
<dbReference type="GO" id="GO:0003723">
    <property type="term" value="F:RNA binding"/>
    <property type="evidence" value="ECO:0007669"/>
    <property type="project" value="InterPro"/>
</dbReference>
<dbReference type="OrthoDB" id="9794400at2"/>
<dbReference type="Gene3D" id="3.40.1280.10">
    <property type="match status" value="1"/>
</dbReference>
<feature type="domain" description="tRNA/rRNA methyltransferase SpoU type" evidence="4">
    <location>
        <begin position="137"/>
        <end position="290"/>
    </location>
</feature>
<evidence type="ECO:0000259" key="4">
    <source>
        <dbReference type="Pfam" id="PF00588"/>
    </source>
</evidence>
<keyword evidence="2 6" id="KW-0489">Methyltransferase</keyword>
<comment type="caution">
    <text evidence="6">The sequence shown here is derived from an EMBL/GenBank/DDBJ whole genome shotgun (WGS) entry which is preliminary data.</text>
</comment>
<feature type="domain" description="MRM3-like substrate binding" evidence="5">
    <location>
        <begin position="15"/>
        <end position="49"/>
    </location>
</feature>
<dbReference type="InterPro" id="IPR029026">
    <property type="entry name" value="tRNA_m1G_MTases_N"/>
</dbReference>
<dbReference type="GO" id="GO:0006396">
    <property type="term" value="P:RNA processing"/>
    <property type="evidence" value="ECO:0007669"/>
    <property type="project" value="InterPro"/>
</dbReference>
<dbReference type="RefSeq" id="WP_029577042.1">
    <property type="nucleotide sequence ID" value="NZ_JGZT01000002.1"/>
</dbReference>
<evidence type="ECO:0000259" key="5">
    <source>
        <dbReference type="Pfam" id="PF22435"/>
    </source>
</evidence>
<evidence type="ECO:0000256" key="1">
    <source>
        <dbReference type="ARBA" id="ARBA00007228"/>
    </source>
</evidence>
<dbReference type="PANTHER" id="PTHR43191:SF2">
    <property type="entry name" value="RRNA METHYLTRANSFERASE 3, MITOCHONDRIAL"/>
    <property type="match status" value="1"/>
</dbReference>